<dbReference type="InterPro" id="IPR015943">
    <property type="entry name" value="WD40/YVTN_repeat-like_dom_sf"/>
</dbReference>
<proteinExistence type="predicted"/>
<protein>
    <recommendedName>
        <fullName evidence="4">WD40 repeat-like protein</fullName>
    </recommendedName>
</protein>
<keyword evidence="1" id="KW-0833">Ubl conjugation pathway</keyword>
<organism evidence="2 3">
    <name type="scientific">Karstenula rhodostoma CBS 690.94</name>
    <dbReference type="NCBI Taxonomy" id="1392251"/>
    <lineage>
        <taxon>Eukaryota</taxon>
        <taxon>Fungi</taxon>
        <taxon>Dikarya</taxon>
        <taxon>Ascomycota</taxon>
        <taxon>Pezizomycotina</taxon>
        <taxon>Dothideomycetes</taxon>
        <taxon>Pleosporomycetidae</taxon>
        <taxon>Pleosporales</taxon>
        <taxon>Massarineae</taxon>
        <taxon>Didymosphaeriaceae</taxon>
        <taxon>Karstenula</taxon>
    </lineage>
</organism>
<name>A0A9P4U6E4_9PLEO</name>
<gene>
    <name evidence="2" type="ORF">P171DRAFT_490461</name>
</gene>
<sequence length="171" mass="19801">MEEWTVKHRKPIKAYVVSRDGRMDSIVVKRWKYQSLGHTIQTENIQIESWTQKQFASIEYDNILTVWDSSSGSVLWTHSSEYNTWTVTPDGTMLMSRQPEYKVRLWNAISGAILHDFSEQDDRGLFGTVFSPDSKLLAIARYDHVGLWDTRTGVLVHVGIPESWKTIGRRL</sequence>
<dbReference type="PANTHER" id="PTHR15622:SF2">
    <property type="entry name" value="U4_U6 SMALL NUCLEAR RIBONUCLEOPROTEIN PRP4"/>
    <property type="match status" value="1"/>
</dbReference>
<dbReference type="PANTHER" id="PTHR15622">
    <property type="entry name" value="WD40 REPEAT PROTEIN"/>
    <property type="match status" value="1"/>
</dbReference>
<reference evidence="2" key="1">
    <citation type="journal article" date="2020" name="Stud. Mycol.">
        <title>101 Dothideomycetes genomes: a test case for predicting lifestyles and emergence of pathogens.</title>
        <authorList>
            <person name="Haridas S."/>
            <person name="Albert R."/>
            <person name="Binder M."/>
            <person name="Bloem J."/>
            <person name="Labutti K."/>
            <person name="Salamov A."/>
            <person name="Andreopoulos B."/>
            <person name="Baker S."/>
            <person name="Barry K."/>
            <person name="Bills G."/>
            <person name="Bluhm B."/>
            <person name="Cannon C."/>
            <person name="Castanera R."/>
            <person name="Culley D."/>
            <person name="Daum C."/>
            <person name="Ezra D."/>
            <person name="Gonzalez J."/>
            <person name="Henrissat B."/>
            <person name="Kuo A."/>
            <person name="Liang C."/>
            <person name="Lipzen A."/>
            <person name="Lutzoni F."/>
            <person name="Magnuson J."/>
            <person name="Mondo S."/>
            <person name="Nolan M."/>
            <person name="Ohm R."/>
            <person name="Pangilinan J."/>
            <person name="Park H.-J."/>
            <person name="Ramirez L."/>
            <person name="Alfaro M."/>
            <person name="Sun H."/>
            <person name="Tritt A."/>
            <person name="Yoshinaga Y."/>
            <person name="Zwiers L.-H."/>
            <person name="Turgeon B."/>
            <person name="Goodwin S."/>
            <person name="Spatafora J."/>
            <person name="Crous P."/>
            <person name="Grigoriev I."/>
        </authorList>
    </citation>
    <scope>NUCLEOTIDE SEQUENCE</scope>
    <source>
        <strain evidence="2">CBS 690.94</strain>
    </source>
</reference>
<dbReference type="InterPro" id="IPR051983">
    <property type="entry name" value="WSB_SOCS-box_domain"/>
</dbReference>
<comment type="caution">
    <text evidence="2">The sequence shown here is derived from an EMBL/GenBank/DDBJ whole genome shotgun (WGS) entry which is preliminary data.</text>
</comment>
<evidence type="ECO:0000313" key="3">
    <source>
        <dbReference type="Proteomes" id="UP000799764"/>
    </source>
</evidence>
<evidence type="ECO:0008006" key="4">
    <source>
        <dbReference type="Google" id="ProtNLM"/>
    </source>
</evidence>
<dbReference type="Gene3D" id="2.130.10.10">
    <property type="entry name" value="YVTN repeat-like/Quinoprotein amine dehydrogenase"/>
    <property type="match status" value="1"/>
</dbReference>
<dbReference type="AlphaFoldDB" id="A0A9P4U6E4"/>
<keyword evidence="3" id="KW-1185">Reference proteome</keyword>
<evidence type="ECO:0000313" key="2">
    <source>
        <dbReference type="EMBL" id="KAF2439010.1"/>
    </source>
</evidence>
<dbReference type="Proteomes" id="UP000799764">
    <property type="component" value="Unassembled WGS sequence"/>
</dbReference>
<dbReference type="SUPFAM" id="SSF69322">
    <property type="entry name" value="Tricorn protease domain 2"/>
    <property type="match status" value="1"/>
</dbReference>
<accession>A0A9P4U6E4</accession>
<dbReference type="EMBL" id="MU001510">
    <property type="protein sequence ID" value="KAF2439010.1"/>
    <property type="molecule type" value="Genomic_DNA"/>
</dbReference>
<dbReference type="GO" id="GO:0000209">
    <property type="term" value="P:protein polyubiquitination"/>
    <property type="evidence" value="ECO:0007669"/>
    <property type="project" value="TreeGrafter"/>
</dbReference>
<evidence type="ECO:0000256" key="1">
    <source>
        <dbReference type="ARBA" id="ARBA00022786"/>
    </source>
</evidence>